<evidence type="ECO:0000313" key="3">
    <source>
        <dbReference type="Proteomes" id="UP000015106"/>
    </source>
</evidence>
<feature type="region of interest" description="Disordered" evidence="1">
    <location>
        <begin position="82"/>
        <end position="102"/>
    </location>
</feature>
<name>A0A8R7TG46_TRIUA</name>
<dbReference type="Gramene" id="TuG1812G0200002291.01.T01">
    <property type="protein sequence ID" value="TuG1812G0200002291.01.T01"/>
    <property type="gene ID" value="TuG1812G0200002291.01"/>
</dbReference>
<dbReference type="Proteomes" id="UP000015106">
    <property type="component" value="Chromosome 2"/>
</dbReference>
<reference evidence="2" key="2">
    <citation type="submission" date="2018-03" db="EMBL/GenBank/DDBJ databases">
        <title>The Triticum urartu genome reveals the dynamic nature of wheat genome evolution.</title>
        <authorList>
            <person name="Ling H."/>
            <person name="Ma B."/>
            <person name="Shi X."/>
            <person name="Liu H."/>
            <person name="Dong L."/>
            <person name="Sun H."/>
            <person name="Cao Y."/>
            <person name="Gao Q."/>
            <person name="Zheng S."/>
            <person name="Li Y."/>
            <person name="Yu Y."/>
            <person name="Du H."/>
            <person name="Qi M."/>
            <person name="Li Y."/>
            <person name="Yu H."/>
            <person name="Cui Y."/>
            <person name="Wang N."/>
            <person name="Chen C."/>
            <person name="Wu H."/>
            <person name="Zhao Y."/>
            <person name="Zhang J."/>
            <person name="Li Y."/>
            <person name="Zhou W."/>
            <person name="Zhang B."/>
            <person name="Hu W."/>
            <person name="Eijk M."/>
            <person name="Tang J."/>
            <person name="Witsenboer H."/>
            <person name="Zhao S."/>
            <person name="Li Z."/>
            <person name="Zhang A."/>
            <person name="Wang D."/>
            <person name="Liang C."/>
        </authorList>
    </citation>
    <scope>NUCLEOTIDE SEQUENCE [LARGE SCALE GENOMIC DNA]</scope>
    <source>
        <strain evidence="2">cv. G1812</strain>
    </source>
</reference>
<dbReference type="EnsemblPlants" id="TuG1812G0200002291.01.T01">
    <property type="protein sequence ID" value="TuG1812G0200002291.01.T01"/>
    <property type="gene ID" value="TuG1812G0200002291.01"/>
</dbReference>
<evidence type="ECO:0000256" key="1">
    <source>
        <dbReference type="SAM" id="MobiDB-lite"/>
    </source>
</evidence>
<dbReference type="Gramene" id="TuG1812G0200002291.01.T05">
    <property type="protein sequence ID" value="TuG1812G0200002291.01.T05"/>
    <property type="gene ID" value="TuG1812G0200002291.01"/>
</dbReference>
<proteinExistence type="predicted"/>
<dbReference type="EnsemblPlants" id="TuG1812G0200002291.01.T02">
    <property type="protein sequence ID" value="TuG1812G0200002291.01.T02"/>
    <property type="gene ID" value="TuG1812G0200002291.01"/>
</dbReference>
<dbReference type="EnsemblPlants" id="TuG1812G0200002291.01.T05">
    <property type="protein sequence ID" value="TuG1812G0200002291.01.T05"/>
    <property type="gene ID" value="TuG1812G0200002291.01"/>
</dbReference>
<protein>
    <submittedName>
        <fullName evidence="2">Uncharacterized protein</fullName>
    </submittedName>
</protein>
<accession>A0A8R7TG46</accession>
<dbReference type="AlphaFoldDB" id="A0A8R7TG46"/>
<keyword evidence="3" id="KW-1185">Reference proteome</keyword>
<reference evidence="2" key="3">
    <citation type="submission" date="2022-06" db="UniProtKB">
        <authorList>
            <consortium name="EnsemblPlants"/>
        </authorList>
    </citation>
    <scope>IDENTIFICATION</scope>
</reference>
<sequence length="276" mass="30235">MAMLHGTRNGGNVSAHHFNCKFFRKRNEARISFIATQPMLQKNLTTQPILQKYTPFVNYSLRPEKHVAVTFLRKPPLRIPDTTRGPWSSPSQPHSSPLCAGALPLGSPRAGAPLLGSPARRRSCLAPHLHRVASLSLFPCSFPMVNHGKEKARFFFSICSPTAAAFPELGQLELSLPVVNLLSATPPAFPDHPLSLSRDSLPGAAVPAQPKAAGRSYAAARSLPPLLGDRIVAEEDLVLVAQQLPLQRARPQVRQHQPLFPLPATQIQHFSLAHRR</sequence>
<evidence type="ECO:0000313" key="2">
    <source>
        <dbReference type="EnsemblPlants" id="TuG1812G0200002291.01.T01"/>
    </source>
</evidence>
<reference evidence="3" key="1">
    <citation type="journal article" date="2013" name="Nature">
        <title>Draft genome of the wheat A-genome progenitor Triticum urartu.</title>
        <authorList>
            <person name="Ling H.Q."/>
            <person name="Zhao S."/>
            <person name="Liu D."/>
            <person name="Wang J."/>
            <person name="Sun H."/>
            <person name="Zhang C."/>
            <person name="Fan H."/>
            <person name="Li D."/>
            <person name="Dong L."/>
            <person name="Tao Y."/>
            <person name="Gao C."/>
            <person name="Wu H."/>
            <person name="Li Y."/>
            <person name="Cui Y."/>
            <person name="Guo X."/>
            <person name="Zheng S."/>
            <person name="Wang B."/>
            <person name="Yu K."/>
            <person name="Liang Q."/>
            <person name="Yang W."/>
            <person name="Lou X."/>
            <person name="Chen J."/>
            <person name="Feng M."/>
            <person name="Jian J."/>
            <person name="Zhang X."/>
            <person name="Luo G."/>
            <person name="Jiang Y."/>
            <person name="Liu J."/>
            <person name="Wang Z."/>
            <person name="Sha Y."/>
            <person name="Zhang B."/>
            <person name="Wu H."/>
            <person name="Tang D."/>
            <person name="Shen Q."/>
            <person name="Xue P."/>
            <person name="Zou S."/>
            <person name="Wang X."/>
            <person name="Liu X."/>
            <person name="Wang F."/>
            <person name="Yang Y."/>
            <person name="An X."/>
            <person name="Dong Z."/>
            <person name="Zhang K."/>
            <person name="Zhang X."/>
            <person name="Luo M.C."/>
            <person name="Dvorak J."/>
            <person name="Tong Y."/>
            <person name="Wang J."/>
            <person name="Yang H."/>
            <person name="Li Z."/>
            <person name="Wang D."/>
            <person name="Zhang A."/>
            <person name="Wang J."/>
        </authorList>
    </citation>
    <scope>NUCLEOTIDE SEQUENCE</scope>
    <source>
        <strain evidence="3">cv. G1812</strain>
    </source>
</reference>
<dbReference type="Gramene" id="TuG1812G0200002291.01.T02">
    <property type="protein sequence ID" value="TuG1812G0200002291.01.T02"/>
    <property type="gene ID" value="TuG1812G0200002291.01"/>
</dbReference>
<organism evidence="2 3">
    <name type="scientific">Triticum urartu</name>
    <name type="common">Red wild einkorn</name>
    <name type="synonym">Crithodium urartu</name>
    <dbReference type="NCBI Taxonomy" id="4572"/>
    <lineage>
        <taxon>Eukaryota</taxon>
        <taxon>Viridiplantae</taxon>
        <taxon>Streptophyta</taxon>
        <taxon>Embryophyta</taxon>
        <taxon>Tracheophyta</taxon>
        <taxon>Spermatophyta</taxon>
        <taxon>Magnoliopsida</taxon>
        <taxon>Liliopsida</taxon>
        <taxon>Poales</taxon>
        <taxon>Poaceae</taxon>
        <taxon>BOP clade</taxon>
        <taxon>Pooideae</taxon>
        <taxon>Triticodae</taxon>
        <taxon>Triticeae</taxon>
        <taxon>Triticinae</taxon>
        <taxon>Triticum</taxon>
    </lineage>
</organism>
<feature type="compositionally biased region" description="Low complexity" evidence="1">
    <location>
        <begin position="86"/>
        <end position="97"/>
    </location>
</feature>